<evidence type="ECO:0000313" key="1">
    <source>
        <dbReference type="EMBL" id="SDT96414.1"/>
    </source>
</evidence>
<evidence type="ECO:0000313" key="2">
    <source>
        <dbReference type="Proteomes" id="UP000243063"/>
    </source>
</evidence>
<dbReference type="OrthoDB" id="489896at2"/>
<protein>
    <recommendedName>
        <fullName evidence="3">Transglutaminase-like superfamily protein</fullName>
    </recommendedName>
</protein>
<dbReference type="EMBL" id="LT629780">
    <property type="protein sequence ID" value="SDT96414.1"/>
    <property type="molecule type" value="Genomic_DNA"/>
</dbReference>
<sequence length="113" mass="12532">MNGPQLQNLLNDLNPAHVECDGMARLVITRLAEQRIPCKAMLGRVELDGKSLSPHFWVEADGCVIDFHAHRQLGDAARLPNGVAPQAEVKARYEGQPIVIDPLPDYLFSLLKH</sequence>
<gene>
    <name evidence="1" type="ORF">SAMN05216580_0718</name>
</gene>
<name>A0A1H2EMY6_9GAMM</name>
<accession>A0A1H2EMY6</accession>
<dbReference type="STRING" id="1245526.SAMN05216580_0718"/>
<organism evidence="1 2">
    <name type="scientific">Geopseudomonas guangdongensis</name>
    <dbReference type="NCBI Taxonomy" id="1245526"/>
    <lineage>
        <taxon>Bacteria</taxon>
        <taxon>Pseudomonadati</taxon>
        <taxon>Pseudomonadota</taxon>
        <taxon>Gammaproteobacteria</taxon>
        <taxon>Pseudomonadales</taxon>
        <taxon>Pseudomonadaceae</taxon>
        <taxon>Geopseudomonas</taxon>
    </lineage>
</organism>
<evidence type="ECO:0008006" key="3">
    <source>
        <dbReference type="Google" id="ProtNLM"/>
    </source>
</evidence>
<dbReference type="Proteomes" id="UP000243063">
    <property type="component" value="Chromosome I"/>
</dbReference>
<reference evidence="2" key="1">
    <citation type="submission" date="2016-10" db="EMBL/GenBank/DDBJ databases">
        <authorList>
            <person name="Varghese N."/>
            <person name="Submissions S."/>
        </authorList>
    </citation>
    <scope>NUCLEOTIDE SEQUENCE [LARGE SCALE GENOMIC DNA]</scope>
    <source>
        <strain evidence="2">CCTCC 2012022</strain>
    </source>
</reference>
<dbReference type="AlphaFoldDB" id="A0A1H2EMY6"/>
<proteinExistence type="predicted"/>
<keyword evidence="2" id="KW-1185">Reference proteome</keyword>
<dbReference type="RefSeq" id="WP_090212171.1">
    <property type="nucleotide sequence ID" value="NZ_LT629780.1"/>
</dbReference>